<sequence length="221" mass="26389">MKILDHIEDATQLPTPRLNFFTWSTIWRVPTVRLLTNIVNNDENWELDNSDIVYKLLKTSDYSVEKTESQLSGQEFEINNYPEWLILFPEVNIWNKTDLYLQQKQGEKYYLPKLNHLLYPRFKNFNKTIATIRKLKGLNIPHLHSLTIFYYDKLTKHEICPSLIDFVGDLPSNILVRVHIKSRSLKRLPTRSNKLEKWLENEWDSKEKLLESMERSIGHFL</sequence>
<protein>
    <submittedName>
        <fullName evidence="1">Uncharacterized protein</fullName>
    </submittedName>
</protein>
<accession>A0AAV5QVP6</accession>
<dbReference type="GO" id="GO:0016746">
    <property type="term" value="F:acyltransferase activity"/>
    <property type="evidence" value="ECO:0007669"/>
    <property type="project" value="TreeGrafter"/>
</dbReference>
<name>A0AAV5QVP6_9ASCO</name>
<comment type="caution">
    <text evidence="1">The sequence shown here is derived from an EMBL/GenBank/DDBJ whole genome shotgun (WGS) entry which is preliminary data.</text>
</comment>
<evidence type="ECO:0000313" key="1">
    <source>
        <dbReference type="EMBL" id="GMM38188.1"/>
    </source>
</evidence>
<dbReference type="GeneID" id="90076177"/>
<dbReference type="PANTHER" id="PTHR10983">
    <property type="entry name" value="1-ACYLGLYCEROL-3-PHOSPHATE ACYLTRANSFERASE-RELATED"/>
    <property type="match status" value="1"/>
</dbReference>
<evidence type="ECO:0000313" key="2">
    <source>
        <dbReference type="Proteomes" id="UP001360560"/>
    </source>
</evidence>
<dbReference type="Proteomes" id="UP001360560">
    <property type="component" value="Unassembled WGS sequence"/>
</dbReference>
<dbReference type="AlphaFoldDB" id="A0AAV5QVP6"/>
<dbReference type="PANTHER" id="PTHR10983:SF70">
    <property type="entry name" value="PROTEIN MUM3"/>
    <property type="match status" value="1"/>
</dbReference>
<gene>
    <name evidence="1" type="ORF">DASC09_055270</name>
</gene>
<keyword evidence="2" id="KW-1185">Reference proteome</keyword>
<organism evidence="1 2">
    <name type="scientific">Saccharomycopsis crataegensis</name>
    <dbReference type="NCBI Taxonomy" id="43959"/>
    <lineage>
        <taxon>Eukaryota</taxon>
        <taxon>Fungi</taxon>
        <taxon>Dikarya</taxon>
        <taxon>Ascomycota</taxon>
        <taxon>Saccharomycotina</taxon>
        <taxon>Saccharomycetes</taxon>
        <taxon>Saccharomycopsidaceae</taxon>
        <taxon>Saccharomycopsis</taxon>
    </lineage>
</organism>
<dbReference type="RefSeq" id="XP_064855184.1">
    <property type="nucleotide sequence ID" value="XM_064999112.1"/>
</dbReference>
<proteinExistence type="predicted"/>
<reference evidence="1 2" key="1">
    <citation type="journal article" date="2023" name="Elife">
        <title>Identification of key yeast species and microbe-microbe interactions impacting larval growth of Drosophila in the wild.</title>
        <authorList>
            <person name="Mure A."/>
            <person name="Sugiura Y."/>
            <person name="Maeda R."/>
            <person name="Honda K."/>
            <person name="Sakurai N."/>
            <person name="Takahashi Y."/>
            <person name="Watada M."/>
            <person name="Katoh T."/>
            <person name="Gotoh A."/>
            <person name="Gotoh Y."/>
            <person name="Taniguchi I."/>
            <person name="Nakamura K."/>
            <person name="Hayashi T."/>
            <person name="Katayama T."/>
            <person name="Uemura T."/>
            <person name="Hattori Y."/>
        </authorList>
    </citation>
    <scope>NUCLEOTIDE SEQUENCE [LARGE SCALE GENOMIC DNA]</scope>
    <source>
        <strain evidence="1 2">SC-9</strain>
    </source>
</reference>
<dbReference type="GO" id="GO:0036149">
    <property type="term" value="P:phosphatidylinositol acyl-chain remodeling"/>
    <property type="evidence" value="ECO:0007669"/>
    <property type="project" value="TreeGrafter"/>
</dbReference>
<dbReference type="GO" id="GO:0005783">
    <property type="term" value="C:endoplasmic reticulum"/>
    <property type="evidence" value="ECO:0007669"/>
    <property type="project" value="TreeGrafter"/>
</dbReference>
<dbReference type="EMBL" id="BTFZ01000019">
    <property type="protein sequence ID" value="GMM38188.1"/>
    <property type="molecule type" value="Genomic_DNA"/>
</dbReference>